<organism evidence="1">
    <name type="scientific">Measles morbillivirus</name>
    <dbReference type="NCBI Taxonomy" id="11234"/>
    <lineage>
        <taxon>Viruses</taxon>
        <taxon>Riboviria</taxon>
        <taxon>Orthornavirae</taxon>
        <taxon>Negarnaviricota</taxon>
        <taxon>Haploviricotina</taxon>
        <taxon>Monjiviricetes</taxon>
        <taxon>Mononegavirales</taxon>
        <taxon>Paramyxoviridae</taxon>
        <taxon>Orthoparamyxovirinae</taxon>
        <taxon>Morbillivirus</taxon>
        <taxon>Morbillivirus hominis</taxon>
    </lineage>
</organism>
<evidence type="ECO:0000313" key="1">
    <source>
        <dbReference type="EMBL" id="BAA00380.1"/>
    </source>
</evidence>
<evidence type="ECO:0000313" key="2">
    <source>
        <dbReference type="EMBL" id="BAH22441.1"/>
    </source>
</evidence>
<dbReference type="EMBL" id="AB453184">
    <property type="protein sequence ID" value="BAH22441.1"/>
    <property type="molecule type" value="Genomic_RNA"/>
</dbReference>
<dbReference type="EMBL" id="D00494">
    <property type="protein sequence ID" value="BAA00380.1"/>
    <property type="molecule type" value="Genomic_RNA"/>
</dbReference>
<keyword evidence="1" id="KW-0946">Virion</keyword>
<protein>
    <submittedName>
        <fullName evidence="1 2">Matrix protein</fullName>
    </submittedName>
</protein>
<name>Q84190_9MONO</name>
<gene>
    <name evidence="2" type="primary">M</name>
</gene>
<proteinExistence type="predicted"/>
<keyword evidence="1" id="KW-0468">Viral matrix protein</keyword>
<reference evidence="1" key="1">
    <citation type="journal article" date="1989" name="J. Gen. Virol.">
        <title>Matrix protein of cell-associated subacute sclerosing panencephalitis viruses.</title>
        <authorList>
            <person name="Enami M."/>
            <person name="Sato T.A."/>
            <person name="Sugiura A."/>
        </authorList>
    </citation>
    <scope>NUCLEOTIDE SEQUENCE</scope>
    <source>
        <strain evidence="1">ZH</strain>
    </source>
</reference>
<accession>Q84190</accession>
<sequence>MTEIYDFDKSAWDIKGSIAPI</sequence>
<reference evidence="2" key="2">
    <citation type="submission" date="2008-08" db="EMBL/GenBank/DDBJ databases">
        <title>Fusion activity of two SSPE virus strains.</title>
        <authorList>
            <person name="Nakayama T."/>
            <person name="Togou M."/>
            <person name="Nagao R."/>
            <person name="Higuchi A."/>
            <person name="Komase K."/>
        </authorList>
    </citation>
    <scope>NUCLEOTIDE SEQUENCE</scope>
    <source>
        <strain evidence="2">SSPE ZH</strain>
    </source>
</reference>
<dbReference type="GO" id="GO:0039660">
    <property type="term" value="F:structural constituent of virion"/>
    <property type="evidence" value="ECO:0007669"/>
    <property type="project" value="UniProtKB-KW"/>
</dbReference>